<gene>
    <name evidence="2" type="ORF">DDZ16_14760</name>
</gene>
<dbReference type="EMBL" id="QEWP01000012">
    <property type="protein sequence ID" value="PWD98712.1"/>
    <property type="molecule type" value="Genomic_DNA"/>
</dbReference>
<protein>
    <submittedName>
        <fullName evidence="2">Uncharacterized protein</fullName>
    </submittedName>
</protein>
<name>A0A2U2B6P4_9BACT</name>
<keyword evidence="1" id="KW-1133">Transmembrane helix</keyword>
<keyword evidence="1" id="KW-0472">Membrane</keyword>
<comment type="caution">
    <text evidence="2">The sequence shown here is derived from an EMBL/GenBank/DDBJ whole genome shotgun (WGS) entry which is preliminary data.</text>
</comment>
<evidence type="ECO:0000313" key="3">
    <source>
        <dbReference type="Proteomes" id="UP000244956"/>
    </source>
</evidence>
<evidence type="ECO:0000313" key="2">
    <source>
        <dbReference type="EMBL" id="PWD98712.1"/>
    </source>
</evidence>
<evidence type="ECO:0000256" key="1">
    <source>
        <dbReference type="SAM" id="Phobius"/>
    </source>
</evidence>
<reference evidence="2 3" key="1">
    <citation type="submission" date="2018-05" db="EMBL/GenBank/DDBJ databases">
        <title>Marinilabilia rubrum sp. nov., isolated from saltern sediment.</title>
        <authorList>
            <person name="Zhang R."/>
        </authorList>
    </citation>
    <scope>NUCLEOTIDE SEQUENCE [LARGE SCALE GENOMIC DNA]</scope>
    <source>
        <strain evidence="2 3">WTE16</strain>
    </source>
</reference>
<accession>A0A2U2B6P4</accession>
<dbReference type="Proteomes" id="UP000244956">
    <property type="component" value="Unassembled WGS sequence"/>
</dbReference>
<feature type="transmembrane region" description="Helical" evidence="1">
    <location>
        <begin position="12"/>
        <end position="30"/>
    </location>
</feature>
<organism evidence="2 3">
    <name type="scientific">Marinilabilia rubra</name>
    <dbReference type="NCBI Taxonomy" id="2162893"/>
    <lineage>
        <taxon>Bacteria</taxon>
        <taxon>Pseudomonadati</taxon>
        <taxon>Bacteroidota</taxon>
        <taxon>Bacteroidia</taxon>
        <taxon>Marinilabiliales</taxon>
        <taxon>Marinilabiliaceae</taxon>
        <taxon>Marinilabilia</taxon>
    </lineage>
</organism>
<proteinExistence type="predicted"/>
<dbReference type="AlphaFoldDB" id="A0A2U2B6P4"/>
<keyword evidence="1" id="KW-0812">Transmembrane</keyword>
<keyword evidence="3" id="KW-1185">Reference proteome</keyword>
<sequence>MLNKINGSFKYNGLVLLIPAGPLIHMRWMYAYPANSPQSVEYRHPVNSFPLPLSTRSVDY</sequence>